<dbReference type="Proteomes" id="UP000464173">
    <property type="component" value="Segment"/>
</dbReference>
<protein>
    <submittedName>
        <fullName evidence="1">Uncharacterized protein</fullName>
    </submittedName>
</protein>
<keyword evidence="2" id="KW-1185">Reference proteome</keyword>
<accession>A0A6B9L9S4</accession>
<organism evidence="1 2">
    <name type="scientific">Flavobacterium phage vB_FspS_filifjonk9-1</name>
    <dbReference type="NCBI Taxonomy" id="2686245"/>
    <lineage>
        <taxon>Viruses</taxon>
        <taxon>Duplodnaviria</taxon>
        <taxon>Heunggongvirae</taxon>
        <taxon>Uroviricota</taxon>
        <taxon>Caudoviricetes</taxon>
        <taxon>Muminvirus</taxon>
        <taxon>Muminvirus filifjonk</taxon>
    </lineage>
</organism>
<sequence>MEIYTKVHSFTLTKEQKKILTDLKANKVNVSKLIREIIFKELTPKVDKRKKPTIEDLKRSLENCF</sequence>
<gene>
    <name evidence="1" type="ORF">filifjonk91_gp003</name>
</gene>
<evidence type="ECO:0000313" key="2">
    <source>
        <dbReference type="Proteomes" id="UP000464173"/>
    </source>
</evidence>
<reference evidence="1 2" key="1">
    <citation type="journal article" date="2020" name="Viruses">
        <title>Diversity and Host Interactions Among Virulent and Temperate Baltic Sea Flavobacterium Phages.</title>
        <authorList>
            <person name="Nilsson E."/>
            <person name="Bayfield O.W."/>
            <person name="Lundin D."/>
            <person name="Antson A.A."/>
            <person name="Holmfeldt K."/>
        </authorList>
    </citation>
    <scope>NUCLEOTIDE SEQUENCE [LARGE SCALE GENOMIC DNA]</scope>
</reference>
<proteinExistence type="predicted"/>
<dbReference type="EMBL" id="MN812206">
    <property type="protein sequence ID" value="QHB38620.1"/>
    <property type="molecule type" value="Genomic_DNA"/>
</dbReference>
<evidence type="ECO:0000313" key="1">
    <source>
        <dbReference type="EMBL" id="QHB38620.1"/>
    </source>
</evidence>
<name>A0A6B9L9S4_9CAUD</name>